<evidence type="ECO:0000313" key="3">
    <source>
        <dbReference type="EMBL" id="MXP22416.1"/>
    </source>
</evidence>
<evidence type="ECO:0000313" key="4">
    <source>
        <dbReference type="Proteomes" id="UP000475545"/>
    </source>
</evidence>
<sequence>MSSVLSSPSPWPELPRDYLGGVDAAYPDEDPTNEILLGMAELDRGRSYLAYAEYQSVAALYDRLVAAREDTDGFVVDGFADAAARIAKLRGTSRGAAETLLNDAVALRDRLPEVSECLRDGVIGPWHAQKAISRTDLLAESSAAPLVDADIAETLRNKRGTWSRARFRDMIDRIVFRHDPDAVRERREQALDDRRMWTNPREDGTAEITGVMSAENVRIAAAAVAALADSVCEHDPRTKPQRQSDAMFALLSGTAFECDCGHDDCTAVIPEPGVVPPVDSRAVLHVVTDEATLKGTANHVGYMDGHGVISPEHVRDIAARADTKASYLVPPNTEPEPDGTFTLPAHLPSDPYRPSAALDTFIRLRDGYCTEPGCLTSAWRGDLDHVDEYDHACPHRGGQTTEVGLNAKCRPGHLLKTFGDWIDDQWRDDDGRLVTEYITPEGLVLPGEAETQEDLFPGLRRIRFTAPAQAPPRHTTGQIEPRTRVRTRVANKHARRRAERARNRKRVTAAGPPPF</sequence>
<gene>
    <name evidence="3" type="ORF">GIY30_13810</name>
</gene>
<dbReference type="AlphaFoldDB" id="A0A6L7GR94"/>
<protein>
    <submittedName>
        <fullName evidence="3">DUF222 domain-containing protein</fullName>
    </submittedName>
</protein>
<evidence type="ECO:0000256" key="1">
    <source>
        <dbReference type="SAM" id="MobiDB-lite"/>
    </source>
</evidence>
<reference evidence="3 4" key="1">
    <citation type="submission" date="2019-11" db="EMBL/GenBank/DDBJ databases">
        <title>Gordonia sp. nov., a novel actinobacterium isolated from mangrove soil in Hainan.</title>
        <authorList>
            <person name="Huang X."/>
            <person name="Xie Y."/>
            <person name="Chu X."/>
            <person name="Xiao K."/>
        </authorList>
    </citation>
    <scope>NUCLEOTIDE SEQUENCE [LARGE SCALE GENOMIC DNA]</scope>
    <source>
        <strain evidence="3 4">HNM0687</strain>
    </source>
</reference>
<dbReference type="Pfam" id="PF02720">
    <property type="entry name" value="DUF222"/>
    <property type="match status" value="1"/>
</dbReference>
<feature type="compositionally biased region" description="Basic residues" evidence="1">
    <location>
        <begin position="488"/>
        <end position="507"/>
    </location>
</feature>
<feature type="region of interest" description="Disordered" evidence="1">
    <location>
        <begin position="488"/>
        <end position="515"/>
    </location>
</feature>
<name>A0A6L7GR94_9ACTN</name>
<proteinExistence type="predicted"/>
<keyword evidence="4" id="KW-1185">Reference proteome</keyword>
<dbReference type="EMBL" id="WMBR01000003">
    <property type="protein sequence ID" value="MXP22416.1"/>
    <property type="molecule type" value="Genomic_DNA"/>
</dbReference>
<dbReference type="InterPro" id="IPR003870">
    <property type="entry name" value="DUF222"/>
</dbReference>
<accession>A0A6L7GR94</accession>
<dbReference type="Proteomes" id="UP000475545">
    <property type="component" value="Unassembled WGS sequence"/>
</dbReference>
<comment type="caution">
    <text evidence="3">The sequence shown here is derived from an EMBL/GenBank/DDBJ whole genome shotgun (WGS) entry which is preliminary data.</text>
</comment>
<evidence type="ECO:0000259" key="2">
    <source>
        <dbReference type="Pfam" id="PF02720"/>
    </source>
</evidence>
<feature type="domain" description="DUF222" evidence="2">
    <location>
        <begin position="56"/>
        <end position="366"/>
    </location>
</feature>
<organism evidence="3 4">
    <name type="scientific">Gordonia mangrovi</name>
    <dbReference type="NCBI Taxonomy" id="2665643"/>
    <lineage>
        <taxon>Bacteria</taxon>
        <taxon>Bacillati</taxon>
        <taxon>Actinomycetota</taxon>
        <taxon>Actinomycetes</taxon>
        <taxon>Mycobacteriales</taxon>
        <taxon>Gordoniaceae</taxon>
        <taxon>Gordonia</taxon>
    </lineage>
</organism>
<dbReference type="RefSeq" id="WP_160902567.1">
    <property type="nucleotide sequence ID" value="NZ_CP102850.1"/>
</dbReference>